<accession>A0A1Y2HRX2</accession>
<reference evidence="1 2" key="1">
    <citation type="submission" date="2016-07" db="EMBL/GenBank/DDBJ databases">
        <title>Pervasive Adenine N6-methylation of Active Genes in Fungi.</title>
        <authorList>
            <consortium name="DOE Joint Genome Institute"/>
            <person name="Mondo S.J."/>
            <person name="Dannebaum R.O."/>
            <person name="Kuo R.C."/>
            <person name="Labutti K."/>
            <person name="Haridas S."/>
            <person name="Kuo A."/>
            <person name="Salamov A."/>
            <person name="Ahrendt S.R."/>
            <person name="Lipzen A."/>
            <person name="Sullivan W."/>
            <person name="Andreopoulos W.B."/>
            <person name="Clum A."/>
            <person name="Lindquist E."/>
            <person name="Daum C."/>
            <person name="Ramamoorthy G.K."/>
            <person name="Gryganskyi A."/>
            <person name="Culley D."/>
            <person name="Magnuson J.K."/>
            <person name="James T.Y."/>
            <person name="O'Malley M.A."/>
            <person name="Stajich J.E."/>
            <person name="Spatafora J.W."/>
            <person name="Visel A."/>
            <person name="Grigoriev I.V."/>
        </authorList>
    </citation>
    <scope>NUCLEOTIDE SEQUENCE [LARGE SCALE GENOMIC DNA]</scope>
    <source>
        <strain evidence="1 2">PL171</strain>
    </source>
</reference>
<organism evidence="1 2">
    <name type="scientific">Catenaria anguillulae PL171</name>
    <dbReference type="NCBI Taxonomy" id="765915"/>
    <lineage>
        <taxon>Eukaryota</taxon>
        <taxon>Fungi</taxon>
        <taxon>Fungi incertae sedis</taxon>
        <taxon>Blastocladiomycota</taxon>
        <taxon>Blastocladiomycetes</taxon>
        <taxon>Blastocladiales</taxon>
        <taxon>Catenariaceae</taxon>
        <taxon>Catenaria</taxon>
    </lineage>
</organism>
<dbReference type="AlphaFoldDB" id="A0A1Y2HRX2"/>
<dbReference type="EMBL" id="MCFL01000013">
    <property type="protein sequence ID" value="ORZ37338.1"/>
    <property type="molecule type" value="Genomic_DNA"/>
</dbReference>
<comment type="caution">
    <text evidence="1">The sequence shown here is derived from an EMBL/GenBank/DDBJ whole genome shotgun (WGS) entry which is preliminary data.</text>
</comment>
<name>A0A1Y2HRX2_9FUNG</name>
<evidence type="ECO:0000313" key="2">
    <source>
        <dbReference type="Proteomes" id="UP000193411"/>
    </source>
</evidence>
<protein>
    <submittedName>
        <fullName evidence="1">Uncharacterized protein</fullName>
    </submittedName>
</protein>
<evidence type="ECO:0000313" key="1">
    <source>
        <dbReference type="EMBL" id="ORZ37338.1"/>
    </source>
</evidence>
<sequence>MTLLEARTQYTHKAPHPLLGQVSNVVVGQADPANRHHSPPGIARDFTRGHEKQWVVWVRRRHHVPNPRPPCPFDAATVSLRLDAENVKLERAGQWQPMLLFSGSRVQVGFTTT</sequence>
<gene>
    <name evidence="1" type="ORF">BCR44DRAFT_1430950</name>
</gene>
<proteinExistence type="predicted"/>
<dbReference type="Proteomes" id="UP000193411">
    <property type="component" value="Unassembled WGS sequence"/>
</dbReference>
<keyword evidence="2" id="KW-1185">Reference proteome</keyword>